<comment type="caution">
    <text evidence="4">The sequence shown here is derived from an EMBL/GenBank/DDBJ whole genome shotgun (WGS) entry which is preliminary data.</text>
</comment>
<feature type="domain" description="GGDEF" evidence="3">
    <location>
        <begin position="366"/>
        <end position="501"/>
    </location>
</feature>
<dbReference type="InterPro" id="IPR043128">
    <property type="entry name" value="Rev_trsase/Diguanyl_cyclase"/>
</dbReference>
<dbReference type="PANTHER" id="PTHR36528">
    <property type="entry name" value="CRISPR SYSTEM SINGLE-STRAND-SPECIFIC DEOXYRIBONUCLEASE CAS10/CSM1 (SUBTYPE III-A)"/>
    <property type="match status" value="1"/>
</dbReference>
<reference evidence="4 5" key="1">
    <citation type="submission" date="2017-09" db="EMBL/GenBank/DDBJ databases">
        <title>Evaluation of Pacific Biosciences Sequencing Technology to Finishing C. thermocellum Genome Sequences.</title>
        <authorList>
            <person name="Brown S."/>
        </authorList>
    </citation>
    <scope>NUCLEOTIDE SEQUENCE [LARGE SCALE GENOMIC DNA]</scope>
    <source>
        <strain evidence="4 5">AD2</strain>
    </source>
</reference>
<gene>
    <name evidence="4" type="ORF">M972_112829</name>
</gene>
<dbReference type="InterPro" id="IPR052117">
    <property type="entry name" value="Cas10/Csm1_subtype-III-A"/>
</dbReference>
<dbReference type="EMBL" id="PDBW01000001">
    <property type="protein sequence ID" value="PFH04010.1"/>
    <property type="molecule type" value="Genomic_DNA"/>
</dbReference>
<dbReference type="AlphaFoldDB" id="A0AB36TKG4"/>
<dbReference type="Proteomes" id="UP000223596">
    <property type="component" value="Unassembled WGS sequence"/>
</dbReference>
<dbReference type="GO" id="GO:0000166">
    <property type="term" value="F:nucleotide binding"/>
    <property type="evidence" value="ECO:0007669"/>
    <property type="project" value="UniProtKB-KW"/>
</dbReference>
<dbReference type="GO" id="GO:0051607">
    <property type="term" value="P:defense response to virus"/>
    <property type="evidence" value="ECO:0007669"/>
    <property type="project" value="UniProtKB-KW"/>
</dbReference>
<dbReference type="Pfam" id="PF22335">
    <property type="entry name" value="Cas10-Cmr2_palm2"/>
    <property type="match status" value="1"/>
</dbReference>
<evidence type="ECO:0000259" key="3">
    <source>
        <dbReference type="PROSITE" id="PS50887"/>
    </source>
</evidence>
<keyword evidence="2" id="KW-0051">Antiviral defense</keyword>
<evidence type="ECO:0000313" key="4">
    <source>
        <dbReference type="EMBL" id="PFH04010.1"/>
    </source>
</evidence>
<dbReference type="InterPro" id="IPR000160">
    <property type="entry name" value="GGDEF_dom"/>
</dbReference>
<keyword evidence="1" id="KW-0547">Nucleotide-binding</keyword>
<evidence type="ECO:0000256" key="1">
    <source>
        <dbReference type="ARBA" id="ARBA00022741"/>
    </source>
</evidence>
<proteinExistence type="predicted"/>
<dbReference type="Gene3D" id="3.30.70.270">
    <property type="match status" value="1"/>
</dbReference>
<dbReference type="PROSITE" id="PS50887">
    <property type="entry name" value="GGDEF"/>
    <property type="match status" value="1"/>
</dbReference>
<name>A0AB36TKG4_ACETH</name>
<dbReference type="InterPro" id="IPR054767">
    <property type="entry name" value="Cas10-Cmr2_palm2"/>
</dbReference>
<evidence type="ECO:0000256" key="2">
    <source>
        <dbReference type="ARBA" id="ARBA00023118"/>
    </source>
</evidence>
<sequence length="639" mass="73499">MDSVLSVLSPENIQKNEYEEIIRDIRSQLQSLSDSRRFRQLLDKYADKPYYFKRNGNYLENKRCTPTIRDAACFYVLIKYLEYYKLKNNPDDLEKIFSNSSFDAGKYYMEFFGDDWDEEKQFIYSFICNEPDMNSNLLSDIEIDIVSGSVYKIKKYFLENSRIKDIRGGSALIKYVNEDVTFDYLRDNYTEECAVYCGGGNVLIIAPGGAGEKICSALEEKYTRITLTAQNAFEYVSTNLNTFIKHYKNIMGDLNQKLDARKKLKIYSINPDGRLETIEMGKEKISFDDVEEIKQRGTVCYLCGVRDGRYKIKMLDVETAMVCLSCLKKHKVGKDKTVFYDEYEEFTGFAVKKKIDSIIELEDENGHIAVIYADGNNMGNVVKNIETPFQHMYFSRALDRITKRCVYQSINEVMGNDAMFEAIALGGDDIFIIVPGNRSLEITNKIIEKFDGAFENKMTMSAGICIAKSSTPIRTLFEIAQYMLKSAKRYSRKNNSSEGTVDVQFIRSNVGVDLLESESSLFPAANSELSAYLDIIRRLKNDVNIKTAQLYKFSNAWRILKNPMEFQLFYLYQTGRLSCKYNDYAMEFLGNMKNVDKDAYCYCGLVKKKPGYAGYDSVKGNDYVSLWDDVILLMDAVGR</sequence>
<organism evidence="4 5">
    <name type="scientific">Acetivibrio thermocellus AD2</name>
    <dbReference type="NCBI Taxonomy" id="1138384"/>
    <lineage>
        <taxon>Bacteria</taxon>
        <taxon>Bacillati</taxon>
        <taxon>Bacillota</taxon>
        <taxon>Clostridia</taxon>
        <taxon>Eubacteriales</taxon>
        <taxon>Oscillospiraceae</taxon>
        <taxon>Acetivibrio</taxon>
    </lineage>
</organism>
<dbReference type="PANTHER" id="PTHR36528:SF1">
    <property type="entry name" value="CRISPR SYSTEM SINGLE-STRAND-SPECIFIC DEOXYRIBONUCLEASE CAS10_CSM1 (SUBTYPE III-A)"/>
    <property type="match status" value="1"/>
</dbReference>
<dbReference type="GeneID" id="35803738"/>
<evidence type="ECO:0000313" key="5">
    <source>
        <dbReference type="Proteomes" id="UP000223596"/>
    </source>
</evidence>
<accession>A0AB36TKG4</accession>
<protein>
    <recommendedName>
        <fullName evidence="3">GGDEF domain-containing protein</fullName>
    </recommendedName>
</protein>
<dbReference type="RefSeq" id="WP_003514110.1">
    <property type="nucleotide sequence ID" value="NZ_CP013828.1"/>
</dbReference>